<proteinExistence type="inferred from homology"/>
<gene>
    <name evidence="7" type="ORF">IE81DRAFT_285938</name>
</gene>
<evidence type="ECO:0000256" key="4">
    <source>
        <dbReference type="ARBA" id="ARBA00022833"/>
    </source>
</evidence>
<dbReference type="SMART" id="SM00829">
    <property type="entry name" value="PKS_ER"/>
    <property type="match status" value="1"/>
</dbReference>
<evidence type="ECO:0000256" key="3">
    <source>
        <dbReference type="ARBA" id="ARBA00022723"/>
    </source>
</evidence>
<dbReference type="PANTHER" id="PTHR42940">
    <property type="entry name" value="ALCOHOL DEHYDROGENASE 1-RELATED"/>
    <property type="match status" value="1"/>
</dbReference>
<dbReference type="InterPro" id="IPR036291">
    <property type="entry name" value="NAD(P)-bd_dom_sf"/>
</dbReference>
<dbReference type="OrthoDB" id="1879366at2759"/>
<dbReference type="GO" id="GO:0004022">
    <property type="term" value="F:alcohol dehydrogenase (NAD+) activity"/>
    <property type="evidence" value="ECO:0007669"/>
    <property type="project" value="TreeGrafter"/>
</dbReference>
<dbReference type="GO" id="GO:0005737">
    <property type="term" value="C:cytoplasm"/>
    <property type="evidence" value="ECO:0007669"/>
    <property type="project" value="TreeGrafter"/>
</dbReference>
<dbReference type="InterPro" id="IPR013154">
    <property type="entry name" value="ADH-like_N"/>
</dbReference>
<dbReference type="Gene3D" id="3.40.50.720">
    <property type="entry name" value="NAD(P)-binding Rossmann-like Domain"/>
    <property type="match status" value="1"/>
</dbReference>
<feature type="domain" description="Enoyl reductase (ER)" evidence="6">
    <location>
        <begin position="43"/>
        <end position="391"/>
    </location>
</feature>
<accession>A0A316W5T4</accession>
<evidence type="ECO:0000259" key="6">
    <source>
        <dbReference type="SMART" id="SM00829"/>
    </source>
</evidence>
<organism evidence="7 8">
    <name type="scientific">Ceraceosorus guamensis</name>
    <dbReference type="NCBI Taxonomy" id="1522189"/>
    <lineage>
        <taxon>Eukaryota</taxon>
        <taxon>Fungi</taxon>
        <taxon>Dikarya</taxon>
        <taxon>Basidiomycota</taxon>
        <taxon>Ustilaginomycotina</taxon>
        <taxon>Exobasidiomycetes</taxon>
        <taxon>Ceraceosorales</taxon>
        <taxon>Ceraceosoraceae</taxon>
        <taxon>Ceraceosorus</taxon>
    </lineage>
</organism>
<dbReference type="InterPro" id="IPR020843">
    <property type="entry name" value="ER"/>
</dbReference>
<evidence type="ECO:0000256" key="2">
    <source>
        <dbReference type="ARBA" id="ARBA00008072"/>
    </source>
</evidence>
<dbReference type="InterPro" id="IPR011032">
    <property type="entry name" value="GroES-like_sf"/>
</dbReference>
<dbReference type="InterPro" id="IPR013149">
    <property type="entry name" value="ADH-like_C"/>
</dbReference>
<dbReference type="AlphaFoldDB" id="A0A316W5T4"/>
<dbReference type="PANTHER" id="PTHR42940:SF8">
    <property type="entry name" value="VACUOLAR PROTEIN SORTING-ASSOCIATED PROTEIN 11"/>
    <property type="match status" value="1"/>
</dbReference>
<dbReference type="STRING" id="1522189.A0A316W5T4"/>
<evidence type="ECO:0000313" key="8">
    <source>
        <dbReference type="Proteomes" id="UP000245783"/>
    </source>
</evidence>
<sequence length="394" mass="42254">MDAIKQTAESVGDVIHNSTFQGNGQQPSQDALPSKMKAGIIEKFNSSVAFQEGREVPSDLKGHDILVQIKAAGMCHTDLQVLQGVYASQGSHEGMIGSHEPAGIVVALGPDAMSAGKVKVGSRVGSINTFGFCGKCKACKANGPQLCENVKGLLGLTIDGGFAQYAKMDARVVGLIPESIPFDQAAPLFCAGATIYGALKAVGIEKGKWLAIVGLGGLGHLGVQYAKALGFKVVALDNRQEALDLLKEAPANLRPDQSYLMHDDEKKNEQIIQQLGSGFYDSDPGVDKAIICAEARHLPRVTQQFLRKGGIICDVGLPADGPLEVDAFALSFKEQTIRGRLICTPKEAQDLVDLHAQEGCRTHIEKTYPIEEIKDVYKHYESKDLKGRIVVTFD</sequence>
<dbReference type="GO" id="GO:0046872">
    <property type="term" value="F:metal ion binding"/>
    <property type="evidence" value="ECO:0007669"/>
    <property type="project" value="UniProtKB-KW"/>
</dbReference>
<comment type="cofactor">
    <cofactor evidence="1">
        <name>Zn(2+)</name>
        <dbReference type="ChEBI" id="CHEBI:29105"/>
    </cofactor>
</comment>
<evidence type="ECO:0000313" key="7">
    <source>
        <dbReference type="EMBL" id="PWN45316.1"/>
    </source>
</evidence>
<evidence type="ECO:0000256" key="1">
    <source>
        <dbReference type="ARBA" id="ARBA00001947"/>
    </source>
</evidence>
<comment type="similarity">
    <text evidence="2">Belongs to the zinc-containing alcohol dehydrogenase family.</text>
</comment>
<dbReference type="FunCoup" id="A0A316W5T4">
    <property type="interactions" value="234"/>
</dbReference>
<dbReference type="SUPFAM" id="SSF51735">
    <property type="entry name" value="NAD(P)-binding Rossmann-fold domains"/>
    <property type="match status" value="1"/>
</dbReference>
<dbReference type="Proteomes" id="UP000245783">
    <property type="component" value="Unassembled WGS sequence"/>
</dbReference>
<dbReference type="InParanoid" id="A0A316W5T4"/>
<dbReference type="GeneID" id="37033523"/>
<keyword evidence="3" id="KW-0479">Metal-binding</keyword>
<dbReference type="SUPFAM" id="SSF50129">
    <property type="entry name" value="GroES-like"/>
    <property type="match status" value="1"/>
</dbReference>
<dbReference type="Pfam" id="PF00107">
    <property type="entry name" value="ADH_zinc_N"/>
    <property type="match status" value="1"/>
</dbReference>
<dbReference type="Gene3D" id="3.90.180.10">
    <property type="entry name" value="Medium-chain alcohol dehydrogenases, catalytic domain"/>
    <property type="match status" value="1"/>
</dbReference>
<dbReference type="RefSeq" id="XP_025372476.1">
    <property type="nucleotide sequence ID" value="XM_025511653.1"/>
</dbReference>
<protein>
    <submittedName>
        <fullName evidence="7">GroES-like protein</fullName>
    </submittedName>
</protein>
<keyword evidence="4" id="KW-0862">Zinc</keyword>
<keyword evidence="5" id="KW-0560">Oxidoreductase</keyword>
<dbReference type="Pfam" id="PF08240">
    <property type="entry name" value="ADH_N"/>
    <property type="match status" value="1"/>
</dbReference>
<evidence type="ECO:0000256" key="5">
    <source>
        <dbReference type="ARBA" id="ARBA00023002"/>
    </source>
</evidence>
<keyword evidence="8" id="KW-1185">Reference proteome</keyword>
<reference evidence="7 8" key="1">
    <citation type="journal article" date="2018" name="Mol. Biol. Evol.">
        <title>Broad Genomic Sampling Reveals a Smut Pathogenic Ancestry of the Fungal Clade Ustilaginomycotina.</title>
        <authorList>
            <person name="Kijpornyongpan T."/>
            <person name="Mondo S.J."/>
            <person name="Barry K."/>
            <person name="Sandor L."/>
            <person name="Lee J."/>
            <person name="Lipzen A."/>
            <person name="Pangilinan J."/>
            <person name="LaButti K."/>
            <person name="Hainaut M."/>
            <person name="Henrissat B."/>
            <person name="Grigoriev I.V."/>
            <person name="Spatafora J.W."/>
            <person name="Aime M.C."/>
        </authorList>
    </citation>
    <scope>NUCLEOTIDE SEQUENCE [LARGE SCALE GENOMIC DNA]</scope>
    <source>
        <strain evidence="7 8">MCA 4658</strain>
    </source>
</reference>
<dbReference type="EMBL" id="KZ819356">
    <property type="protein sequence ID" value="PWN45316.1"/>
    <property type="molecule type" value="Genomic_DNA"/>
</dbReference>
<name>A0A316W5T4_9BASI</name>